<keyword evidence="7" id="KW-1133">Transmembrane helix</keyword>
<evidence type="ECO:0000256" key="8">
    <source>
        <dbReference type="ARBA" id="ARBA00022992"/>
    </source>
</evidence>
<evidence type="ECO:0000259" key="17">
    <source>
        <dbReference type="PROSITE" id="PS50042"/>
    </source>
</evidence>
<dbReference type="InterPro" id="IPR018488">
    <property type="entry name" value="cNMP-bd_CS"/>
</dbReference>
<dbReference type="FunFam" id="1.10.287.70:FF:000072">
    <property type="entry name" value="Cyclic nucleotide gated channel beta 3"/>
    <property type="match status" value="1"/>
</dbReference>
<evidence type="ECO:0000256" key="6">
    <source>
        <dbReference type="ARBA" id="ARBA00022741"/>
    </source>
</evidence>
<accession>A0A1B1SK99</accession>
<feature type="compositionally biased region" description="Polar residues" evidence="16">
    <location>
        <begin position="81"/>
        <end position="112"/>
    </location>
</feature>
<feature type="domain" description="Cyclic nucleotide-binding" evidence="17">
    <location>
        <begin position="658"/>
        <end position="762"/>
    </location>
</feature>
<dbReference type="GO" id="GO:0005222">
    <property type="term" value="F:intracellularly cAMP-activated cation channel activity"/>
    <property type="evidence" value="ECO:0007669"/>
    <property type="project" value="TreeGrafter"/>
</dbReference>
<dbReference type="GO" id="GO:0001750">
    <property type="term" value="C:photoreceptor outer segment"/>
    <property type="evidence" value="ECO:0007669"/>
    <property type="project" value="TreeGrafter"/>
</dbReference>
<reference evidence="18" key="1">
    <citation type="journal article" date="2016" name="Mol. Biol. Evol.">
        <title>Evolution of Vertebrate Phototransduction: Cascade Activation.</title>
        <authorList>
            <person name="Lamb T.D."/>
            <person name="Patel H."/>
            <person name="Chuah A."/>
            <person name="Natoli R.C."/>
            <person name="Davies W.I."/>
            <person name="Hart N.S."/>
            <person name="Collin S.P."/>
            <person name="Hunt D.M."/>
        </authorList>
    </citation>
    <scope>NUCLEOTIDE SEQUENCE</scope>
</reference>
<feature type="compositionally biased region" description="Low complexity" evidence="16">
    <location>
        <begin position="1"/>
        <end position="38"/>
    </location>
</feature>
<keyword evidence="6" id="KW-0547">Nucleotide-binding</keyword>
<keyword evidence="13" id="KW-0844">Vision</keyword>
<feature type="region of interest" description="Disordered" evidence="16">
    <location>
        <begin position="831"/>
        <end position="920"/>
    </location>
</feature>
<keyword evidence="9" id="KW-0406">Ion transport</keyword>
<proteinExistence type="evidence at transcript level"/>
<dbReference type="Gene3D" id="2.60.120.10">
    <property type="entry name" value="Jelly Rolls"/>
    <property type="match status" value="1"/>
</dbReference>
<dbReference type="InterPro" id="IPR000595">
    <property type="entry name" value="cNMP-bd_dom"/>
</dbReference>
<evidence type="ECO:0000256" key="14">
    <source>
        <dbReference type="ARBA" id="ARBA00034430"/>
    </source>
</evidence>
<evidence type="ECO:0000256" key="16">
    <source>
        <dbReference type="SAM" id="MobiDB-lite"/>
    </source>
</evidence>
<dbReference type="EMBL" id="KT749742">
    <property type="protein sequence ID" value="ANV21131.1"/>
    <property type="molecule type" value="mRNA"/>
</dbReference>
<feature type="region of interest" description="Disordered" evidence="16">
    <location>
        <begin position="1"/>
        <end position="56"/>
    </location>
</feature>
<feature type="compositionally biased region" description="Polar residues" evidence="16">
    <location>
        <begin position="218"/>
        <end position="230"/>
    </location>
</feature>
<dbReference type="GO" id="GO:0005223">
    <property type="term" value="F:intracellularly cGMP-activated cation channel activity"/>
    <property type="evidence" value="ECO:0007669"/>
    <property type="project" value="TreeGrafter"/>
</dbReference>
<evidence type="ECO:0000256" key="12">
    <source>
        <dbReference type="ARBA" id="ARBA00023303"/>
    </source>
</evidence>
<dbReference type="PROSITE" id="PS00889">
    <property type="entry name" value="CNMP_BINDING_2"/>
    <property type="match status" value="1"/>
</dbReference>
<evidence type="ECO:0000256" key="3">
    <source>
        <dbReference type="ARBA" id="ARBA00022535"/>
    </source>
</evidence>
<dbReference type="FunFam" id="2.60.120.10:FF:000020">
    <property type="entry name" value="Cyclic nucleotide-gated channel beta 3"/>
    <property type="match status" value="1"/>
</dbReference>
<dbReference type="Gene3D" id="1.10.287.70">
    <property type="match status" value="1"/>
</dbReference>
<keyword evidence="10" id="KW-0472">Membrane</keyword>
<dbReference type="Gene3D" id="1.10.287.630">
    <property type="entry name" value="Helix hairpin bin"/>
    <property type="match status" value="1"/>
</dbReference>
<feature type="compositionally biased region" description="Polar residues" evidence="16">
    <location>
        <begin position="247"/>
        <end position="273"/>
    </location>
</feature>
<dbReference type="InterPro" id="IPR005821">
    <property type="entry name" value="Ion_trans_dom"/>
</dbReference>
<evidence type="ECO:0000256" key="15">
    <source>
        <dbReference type="ARBA" id="ARBA00036239"/>
    </source>
</evidence>
<keyword evidence="5" id="KW-0812">Transmembrane</keyword>
<evidence type="ECO:0000256" key="1">
    <source>
        <dbReference type="ARBA" id="ARBA00004141"/>
    </source>
</evidence>
<dbReference type="SUPFAM" id="SSF81324">
    <property type="entry name" value="Voltage-gated potassium channels"/>
    <property type="match status" value="1"/>
</dbReference>
<dbReference type="InterPro" id="IPR014710">
    <property type="entry name" value="RmlC-like_jellyroll"/>
</dbReference>
<dbReference type="GO" id="GO:0017071">
    <property type="term" value="C:intracellular cyclic nucleotide activated cation channel complex"/>
    <property type="evidence" value="ECO:0007669"/>
    <property type="project" value="TreeGrafter"/>
</dbReference>
<feature type="compositionally biased region" description="Basic residues" evidence="16">
    <location>
        <begin position="779"/>
        <end position="793"/>
    </location>
</feature>
<dbReference type="PANTHER" id="PTHR45638:SF1">
    <property type="entry name" value="CYCLIC NUCLEOTIDE-GATED ION CHANNEL SUBUNIT B, ISOFORM A"/>
    <property type="match status" value="1"/>
</dbReference>
<dbReference type="SUPFAM" id="SSF51206">
    <property type="entry name" value="cAMP-binding domain-like"/>
    <property type="match status" value="1"/>
</dbReference>
<keyword evidence="3" id="KW-0140">cGMP</keyword>
<protein>
    <submittedName>
        <fullName evidence="18">cGMP-gated cation channel beta-Y</fullName>
    </submittedName>
</protein>
<dbReference type="GO" id="GO:0044877">
    <property type="term" value="F:protein-containing complex binding"/>
    <property type="evidence" value="ECO:0007669"/>
    <property type="project" value="TreeGrafter"/>
</dbReference>
<evidence type="ECO:0000256" key="10">
    <source>
        <dbReference type="ARBA" id="ARBA00023136"/>
    </source>
</evidence>
<dbReference type="PROSITE" id="PS00888">
    <property type="entry name" value="CNMP_BINDING_1"/>
    <property type="match status" value="1"/>
</dbReference>
<dbReference type="PANTHER" id="PTHR45638">
    <property type="entry name" value="CYCLIC NUCLEOTIDE-GATED CATION CHANNEL SUBUNIT A"/>
    <property type="match status" value="1"/>
</dbReference>
<dbReference type="InterPro" id="IPR018490">
    <property type="entry name" value="cNMP-bd_dom_sf"/>
</dbReference>
<feature type="region of interest" description="Disordered" evidence="16">
    <location>
        <begin position="779"/>
        <end position="805"/>
    </location>
</feature>
<dbReference type="FunFam" id="1.10.287.630:FF:000001">
    <property type="entry name" value="Cyclic nucleotide-gated channel alpha 3"/>
    <property type="match status" value="1"/>
</dbReference>
<keyword evidence="8" id="KW-0142">cGMP-binding</keyword>
<sequence length="920" mass="101451">MARTTPTAASARTTPKAASARTTPTPAAAHTISTAASTRTKRATASKLTKLPAGSTHTTLPVISTRIKVAAAPTGMKELTRTTPQASSILNSPPSESTRTTLQVPSTHTTLPPKSILPLPLATSTYSAQSLASPGTLQPPPAFSRSIHLPPGSSQDGFFNPAFSPDSPVQQVTIVEQPSASVKSVDSEGEVGADAESDGALNLIHASQGSHTARHSLTVPSQTPQANSLQESEASMNNSESNENSSFRSATPAQVTKQLSKLTQRLRSRTATVKQRIFHSDESSTESSDSDSTVKKIKPVIKEEPPTKQAPQVPTAPSLEDPGIDGGSTRRTWHFHRPHIPASIDPYTDHIYVLWLFLVTLAFNWNMWMVPMRAAFPLGQNGPWALWFTGDYVSDALYLGDILLLQPRLQFVHYGDIITDKKEMKKNYLHSLRFKFDVVSLLPLDLLYFVVGFNPLLRIPRFLKFWTFFEFNDRLEAILSKAFIYRVIRTTCYLLYTLHLNACLYYWASNYEENKASVWTYDGEGNHYIRCYYFAVKSLLTIGGLPDPTSLFEISFQLLNYFLGVFAFSVIIGQMRDVIGAATAAKTHYRTSMDGALAYMASYSIPRAVQNRVRSWYEYTWASQGMLDEMELLEQIPAKMQLDIAIDVNFDIVSNVELFKGCDTQMIYDMLVRLRSVVYLPGDFVCKKGEIGREMYIIKSGSVQVLGGPDGRLVLVTLRTGCVFGEISLLAVGGGNRRTADVVAHGFTNLFILEKKDLHSILHYYPDSQRLLRKKAKRLLSKGTKGPKKKAKKRPEPIIPPRPPTPVLFRVMMSVANHSGLLGRLMQRAKRGEPVAPEVPMEPTKPLHSQSPPPSPVHQHSPSHRRLEPPHGNSDEEVVSNMSDQSLTIHVAHSSSGDDDQLTVGTGDEGGPNKAKGPGD</sequence>
<dbReference type="SMART" id="SM00100">
    <property type="entry name" value="cNMP"/>
    <property type="match status" value="1"/>
</dbReference>
<keyword evidence="4" id="KW-0716">Sensory transduction</keyword>
<evidence type="ECO:0000256" key="2">
    <source>
        <dbReference type="ARBA" id="ARBA00022448"/>
    </source>
</evidence>
<feature type="compositionally biased region" description="Low complexity" evidence="16">
    <location>
        <begin position="231"/>
        <end position="246"/>
    </location>
</feature>
<dbReference type="Pfam" id="PF00027">
    <property type="entry name" value="cNMP_binding"/>
    <property type="match status" value="1"/>
</dbReference>
<keyword evidence="11" id="KW-1071">Ligand-gated ion channel</keyword>
<dbReference type="GO" id="GO:0030553">
    <property type="term" value="F:cGMP binding"/>
    <property type="evidence" value="ECO:0007669"/>
    <property type="project" value="UniProtKB-KW"/>
</dbReference>
<comment type="catalytic activity">
    <reaction evidence="15">
        <text>Na(+)(in) = Na(+)(out)</text>
        <dbReference type="Rhea" id="RHEA:34963"/>
        <dbReference type="ChEBI" id="CHEBI:29101"/>
    </reaction>
</comment>
<evidence type="ECO:0000256" key="9">
    <source>
        <dbReference type="ARBA" id="ARBA00023065"/>
    </source>
</evidence>
<dbReference type="PROSITE" id="PS50042">
    <property type="entry name" value="CNMP_BINDING_3"/>
    <property type="match status" value="1"/>
</dbReference>
<feature type="region of interest" description="Disordered" evidence="16">
    <location>
        <begin position="130"/>
        <end position="166"/>
    </location>
</feature>
<dbReference type="AlphaFoldDB" id="A0A1B1SK99"/>
<keyword evidence="2" id="KW-0813">Transport</keyword>
<name>A0A1B1SK99_9VERT</name>
<organism evidence="18">
    <name type="scientific">Eptatretus cirrhatus</name>
    <name type="common">broadgilled hagfish</name>
    <dbReference type="NCBI Taxonomy" id="78394"/>
    <lineage>
        <taxon>Eukaryota</taxon>
        <taxon>Metazoa</taxon>
        <taxon>Chordata</taxon>
        <taxon>Craniata</taxon>
        <taxon>Vertebrata</taxon>
        <taxon>Cyclostomata</taxon>
        <taxon>Myxini</taxon>
        <taxon>Myxiniformes</taxon>
        <taxon>Myxinidae</taxon>
        <taxon>Eptatretinae</taxon>
        <taxon>Eptatretus</taxon>
    </lineage>
</organism>
<dbReference type="GO" id="GO:0007601">
    <property type="term" value="P:visual perception"/>
    <property type="evidence" value="ECO:0007669"/>
    <property type="project" value="UniProtKB-KW"/>
</dbReference>
<evidence type="ECO:0000256" key="4">
    <source>
        <dbReference type="ARBA" id="ARBA00022606"/>
    </source>
</evidence>
<dbReference type="Pfam" id="PF00520">
    <property type="entry name" value="Ion_trans"/>
    <property type="match status" value="1"/>
</dbReference>
<evidence type="ECO:0000256" key="7">
    <source>
        <dbReference type="ARBA" id="ARBA00022989"/>
    </source>
</evidence>
<evidence type="ECO:0000256" key="5">
    <source>
        <dbReference type="ARBA" id="ARBA00022692"/>
    </source>
</evidence>
<evidence type="ECO:0000256" key="13">
    <source>
        <dbReference type="ARBA" id="ARBA00023305"/>
    </source>
</evidence>
<dbReference type="CDD" id="cd00038">
    <property type="entry name" value="CAP_ED"/>
    <property type="match status" value="1"/>
</dbReference>
<feature type="region of interest" description="Disordered" evidence="16">
    <location>
        <begin position="208"/>
        <end position="328"/>
    </location>
</feature>
<evidence type="ECO:0000313" key="18">
    <source>
        <dbReference type="EMBL" id="ANV21131.1"/>
    </source>
</evidence>
<comment type="subcellular location">
    <subcellularLocation>
        <location evidence="1">Membrane</location>
        <topology evidence="1">Multi-pass membrane protein</topology>
    </subcellularLocation>
</comment>
<keyword evidence="12" id="KW-0407">Ion channel</keyword>
<feature type="region of interest" description="Disordered" evidence="16">
    <location>
        <begin position="76"/>
        <end position="116"/>
    </location>
</feature>
<dbReference type="InterPro" id="IPR050866">
    <property type="entry name" value="CNG_cation_channel"/>
</dbReference>
<comment type="catalytic activity">
    <reaction evidence="14">
        <text>K(+)(in) = K(+)(out)</text>
        <dbReference type="Rhea" id="RHEA:29463"/>
        <dbReference type="ChEBI" id="CHEBI:29103"/>
    </reaction>
</comment>
<dbReference type="GO" id="GO:0005886">
    <property type="term" value="C:plasma membrane"/>
    <property type="evidence" value="ECO:0007669"/>
    <property type="project" value="TreeGrafter"/>
</dbReference>
<evidence type="ECO:0000256" key="11">
    <source>
        <dbReference type="ARBA" id="ARBA00023286"/>
    </source>
</evidence>